<gene>
    <name evidence="10" type="primary">Mesp2</name>
</gene>
<dbReference type="PANTHER" id="PTHR20937">
    <property type="entry name" value="IP14615P"/>
    <property type="match status" value="1"/>
</dbReference>
<evidence type="ECO:0000256" key="6">
    <source>
        <dbReference type="ARBA" id="ARBA00023163"/>
    </source>
</evidence>
<dbReference type="GO" id="GO:0000978">
    <property type="term" value="F:RNA polymerase II cis-regulatory region sequence-specific DNA binding"/>
    <property type="evidence" value="ECO:0007669"/>
    <property type="project" value="TreeGrafter"/>
</dbReference>
<dbReference type="SUPFAM" id="SSF47459">
    <property type="entry name" value="HLH, helix-loop-helix DNA-binding domain"/>
    <property type="match status" value="1"/>
</dbReference>
<evidence type="ECO:0000313" key="11">
    <source>
        <dbReference type="Proteomes" id="UP000694386"/>
    </source>
</evidence>
<dbReference type="SMART" id="SM00353">
    <property type="entry name" value="HLH"/>
    <property type="match status" value="1"/>
</dbReference>
<dbReference type="InterPro" id="IPR011598">
    <property type="entry name" value="bHLH_dom"/>
</dbReference>
<dbReference type="GO" id="GO:0007219">
    <property type="term" value="P:Notch signaling pathway"/>
    <property type="evidence" value="ECO:0007669"/>
    <property type="project" value="UniProtKB-KW"/>
</dbReference>
<dbReference type="Pfam" id="PF00010">
    <property type="entry name" value="HLH"/>
    <property type="match status" value="1"/>
</dbReference>
<dbReference type="Gene3D" id="4.10.280.10">
    <property type="entry name" value="Helix-loop-helix DNA-binding domain"/>
    <property type="match status" value="1"/>
</dbReference>
<reference evidence="10" key="1">
    <citation type="submission" date="2025-08" db="UniProtKB">
        <authorList>
            <consortium name="Ensembl"/>
        </authorList>
    </citation>
    <scope>IDENTIFICATION</scope>
</reference>
<reference evidence="10" key="2">
    <citation type="submission" date="2025-09" db="UniProtKB">
        <authorList>
            <consortium name="Ensembl"/>
        </authorList>
    </citation>
    <scope>IDENTIFICATION</scope>
</reference>
<dbReference type="AlphaFoldDB" id="A0A8C2M437"/>
<evidence type="ECO:0000259" key="9">
    <source>
        <dbReference type="PROSITE" id="PS50888"/>
    </source>
</evidence>
<dbReference type="GO" id="GO:0032525">
    <property type="term" value="P:somite rostral/caudal axis specification"/>
    <property type="evidence" value="ECO:0007669"/>
    <property type="project" value="TreeGrafter"/>
</dbReference>
<accession>A0A8C2M437</accession>
<feature type="compositionally biased region" description="Low complexity" evidence="8">
    <location>
        <begin position="66"/>
        <end position="86"/>
    </location>
</feature>
<evidence type="ECO:0000313" key="10">
    <source>
        <dbReference type="Ensembl" id="ENSCGRP00001014023.1"/>
    </source>
</evidence>
<dbReference type="GO" id="GO:0003007">
    <property type="term" value="P:heart morphogenesis"/>
    <property type="evidence" value="ECO:0007669"/>
    <property type="project" value="TreeGrafter"/>
</dbReference>
<evidence type="ECO:0000256" key="8">
    <source>
        <dbReference type="SAM" id="MobiDB-lite"/>
    </source>
</evidence>
<feature type="region of interest" description="Disordered" evidence="8">
    <location>
        <begin position="56"/>
        <end position="94"/>
    </location>
</feature>
<evidence type="ECO:0000256" key="7">
    <source>
        <dbReference type="ARBA" id="ARBA00023242"/>
    </source>
</evidence>
<dbReference type="GO" id="GO:0046983">
    <property type="term" value="F:protein dimerization activity"/>
    <property type="evidence" value="ECO:0007669"/>
    <property type="project" value="InterPro"/>
</dbReference>
<evidence type="ECO:0000256" key="4">
    <source>
        <dbReference type="ARBA" id="ARBA00023015"/>
    </source>
</evidence>
<keyword evidence="2" id="KW-0217">Developmental protein</keyword>
<dbReference type="InterPro" id="IPR036638">
    <property type="entry name" value="HLH_DNA-bd_sf"/>
</dbReference>
<dbReference type="PROSITE" id="PS50888">
    <property type="entry name" value="BHLH"/>
    <property type="match status" value="1"/>
</dbReference>
<feature type="domain" description="BHLH" evidence="9">
    <location>
        <begin position="83"/>
        <end position="137"/>
    </location>
</feature>
<feature type="region of interest" description="Disordered" evidence="8">
    <location>
        <begin position="152"/>
        <end position="178"/>
    </location>
</feature>
<keyword evidence="4" id="KW-0805">Transcription regulation</keyword>
<evidence type="ECO:0000256" key="1">
    <source>
        <dbReference type="ARBA" id="ARBA00004123"/>
    </source>
</evidence>
<keyword evidence="5" id="KW-0238">DNA-binding</keyword>
<dbReference type="FunFam" id="4.10.280.10:FF:000047">
    <property type="entry name" value="mesoderm posterior protein 1"/>
    <property type="match status" value="1"/>
</dbReference>
<dbReference type="GO" id="GO:0001707">
    <property type="term" value="P:mesoderm formation"/>
    <property type="evidence" value="ECO:0007669"/>
    <property type="project" value="TreeGrafter"/>
</dbReference>
<comment type="subcellular location">
    <subcellularLocation>
        <location evidence="1">Nucleus</location>
    </subcellularLocation>
</comment>
<keyword evidence="6" id="KW-0804">Transcription</keyword>
<feature type="region of interest" description="Disordered" evidence="8">
    <location>
        <begin position="324"/>
        <end position="343"/>
    </location>
</feature>
<dbReference type="Proteomes" id="UP000694386">
    <property type="component" value="Unplaced"/>
</dbReference>
<dbReference type="InterPro" id="IPR040259">
    <property type="entry name" value="Mesogenin/MesP"/>
</dbReference>
<feature type="compositionally biased region" description="Polar residues" evidence="8">
    <location>
        <begin position="324"/>
        <end position="335"/>
    </location>
</feature>
<evidence type="ECO:0000256" key="2">
    <source>
        <dbReference type="ARBA" id="ARBA00022473"/>
    </source>
</evidence>
<dbReference type="GO" id="GO:0008078">
    <property type="term" value="P:mesodermal cell migration"/>
    <property type="evidence" value="ECO:0007669"/>
    <property type="project" value="UniProtKB-ARBA"/>
</dbReference>
<protein>
    <submittedName>
        <fullName evidence="10">Mesoderm posterior 2</fullName>
    </submittedName>
</protein>
<name>A0A8C2M437_CRIGR</name>
<keyword evidence="7" id="KW-0539">Nucleus</keyword>
<dbReference type="CDD" id="cd18938">
    <property type="entry name" value="bHLH_TS_Mesp"/>
    <property type="match status" value="1"/>
</dbReference>
<evidence type="ECO:0000256" key="5">
    <source>
        <dbReference type="ARBA" id="ARBA00023125"/>
    </source>
</evidence>
<keyword evidence="3" id="KW-0914">Notch signaling pathway</keyword>
<dbReference type="GO" id="GO:0000981">
    <property type="term" value="F:DNA-binding transcription factor activity, RNA polymerase II-specific"/>
    <property type="evidence" value="ECO:0007669"/>
    <property type="project" value="TreeGrafter"/>
</dbReference>
<proteinExistence type="predicted"/>
<dbReference type="GO" id="GO:0023019">
    <property type="term" value="P:signal transduction involved in regulation of gene expression"/>
    <property type="evidence" value="ECO:0007669"/>
    <property type="project" value="UniProtKB-ARBA"/>
</dbReference>
<dbReference type="Ensembl" id="ENSCGRT00001018260.1">
    <property type="protein sequence ID" value="ENSCGRP00001014023.1"/>
    <property type="gene ID" value="ENSCGRG00001015018.1"/>
</dbReference>
<dbReference type="PANTHER" id="PTHR20937:SF17">
    <property type="entry name" value="MESODERM POSTERIOR PROTEIN 2"/>
    <property type="match status" value="1"/>
</dbReference>
<sequence length="370" mass="39530">MAQSPPPPPQSLPGLDPWVFSQGWGWAQHSDSTSPASSSDSSGSCPCYITRCPSQSEGLARSASKPQAAATAPRRARPAPAGGQRQSASEREKLRMRTLARALHELRRFLPPSVAPAGQSLTKIETLRLAIRYIGHLSAVLGLSEDSLRRRRQRSADTASSHRCPLCPDGGGPPQAQTLGTGLGSAISSGVSWGSPPVCPGPRVSPENLGNRIANVDPWVTPPYCPQIQSPLNQCLGRAPGTSHWTPPQAYSGMQTSPEPRNKTGLWSPSTAPAELTEVYQSLSVSPEPCLSLESPPFLHRPSCQRLQPQPQWGCWSHNAEVLSSSKDQGSSPASQLPVASPIPTSGLQLSGYPELWQEDLEGPPLNIFY</sequence>
<feature type="compositionally biased region" description="Polar residues" evidence="8">
    <location>
        <begin position="252"/>
        <end position="270"/>
    </location>
</feature>
<organism evidence="10 11">
    <name type="scientific">Cricetulus griseus</name>
    <name type="common">Chinese hamster</name>
    <name type="synonym">Cricetulus barabensis griseus</name>
    <dbReference type="NCBI Taxonomy" id="10029"/>
    <lineage>
        <taxon>Eukaryota</taxon>
        <taxon>Metazoa</taxon>
        <taxon>Chordata</taxon>
        <taxon>Craniata</taxon>
        <taxon>Vertebrata</taxon>
        <taxon>Euteleostomi</taxon>
        <taxon>Mammalia</taxon>
        <taxon>Eutheria</taxon>
        <taxon>Euarchontoglires</taxon>
        <taxon>Glires</taxon>
        <taxon>Rodentia</taxon>
        <taxon>Myomorpha</taxon>
        <taxon>Muroidea</taxon>
        <taxon>Cricetidae</taxon>
        <taxon>Cricetinae</taxon>
        <taxon>Cricetulus</taxon>
    </lineage>
</organism>
<feature type="region of interest" description="Disordered" evidence="8">
    <location>
        <begin position="250"/>
        <end position="270"/>
    </location>
</feature>
<dbReference type="GO" id="GO:0005634">
    <property type="term" value="C:nucleus"/>
    <property type="evidence" value="ECO:0007669"/>
    <property type="project" value="UniProtKB-SubCell"/>
</dbReference>
<evidence type="ECO:0000256" key="3">
    <source>
        <dbReference type="ARBA" id="ARBA00022976"/>
    </source>
</evidence>